<evidence type="ECO:0000256" key="2">
    <source>
        <dbReference type="ARBA" id="ARBA00022692"/>
    </source>
</evidence>
<organism evidence="6">
    <name type="scientific">Capitella teleta</name>
    <name type="common">Polychaete worm</name>
    <dbReference type="NCBI Taxonomy" id="283909"/>
    <lineage>
        <taxon>Eukaryota</taxon>
        <taxon>Metazoa</taxon>
        <taxon>Spiralia</taxon>
        <taxon>Lophotrochozoa</taxon>
        <taxon>Annelida</taxon>
        <taxon>Polychaeta</taxon>
        <taxon>Sedentaria</taxon>
        <taxon>Scolecida</taxon>
        <taxon>Capitellidae</taxon>
        <taxon>Capitella</taxon>
    </lineage>
</organism>
<feature type="transmembrane region" description="Helical" evidence="5">
    <location>
        <begin position="82"/>
        <end position="105"/>
    </location>
</feature>
<evidence type="ECO:0000256" key="3">
    <source>
        <dbReference type="ARBA" id="ARBA00022989"/>
    </source>
</evidence>
<dbReference type="GO" id="GO:0022857">
    <property type="term" value="F:transmembrane transporter activity"/>
    <property type="evidence" value="ECO:0007669"/>
    <property type="project" value="InterPro"/>
</dbReference>
<dbReference type="EnsemblMetazoa" id="CapteT108865">
    <property type="protein sequence ID" value="CapteP108865"/>
    <property type="gene ID" value="CapteG108865"/>
</dbReference>
<dbReference type="EMBL" id="KB295686">
    <property type="protein sequence ID" value="ELU12744.1"/>
    <property type="molecule type" value="Genomic_DNA"/>
</dbReference>
<keyword evidence="2 5" id="KW-0812">Transmembrane</keyword>
<comment type="subcellular location">
    <subcellularLocation>
        <location evidence="1">Membrane</location>
        <topology evidence="1">Multi-pass membrane protein</topology>
    </subcellularLocation>
</comment>
<evidence type="ECO:0008006" key="9">
    <source>
        <dbReference type="Google" id="ProtNLM"/>
    </source>
</evidence>
<dbReference type="InterPro" id="IPR005828">
    <property type="entry name" value="MFS_sugar_transport-like"/>
</dbReference>
<evidence type="ECO:0000313" key="6">
    <source>
        <dbReference type="EMBL" id="ELU12744.1"/>
    </source>
</evidence>
<feature type="transmembrane region" description="Helical" evidence="5">
    <location>
        <begin position="22"/>
        <end position="44"/>
    </location>
</feature>
<dbReference type="EMBL" id="AMQN01019381">
    <property type="status" value="NOT_ANNOTATED_CDS"/>
    <property type="molecule type" value="Genomic_DNA"/>
</dbReference>
<dbReference type="Proteomes" id="UP000014760">
    <property type="component" value="Unassembled WGS sequence"/>
</dbReference>
<dbReference type="OrthoDB" id="5296287at2759"/>
<dbReference type="PANTHER" id="PTHR24064">
    <property type="entry name" value="SOLUTE CARRIER FAMILY 22 MEMBER"/>
    <property type="match status" value="1"/>
</dbReference>
<feature type="non-terminal residue" evidence="6">
    <location>
        <position position="1"/>
    </location>
</feature>
<feature type="transmembrane region" description="Helical" evidence="5">
    <location>
        <begin position="150"/>
        <end position="169"/>
    </location>
</feature>
<proteinExistence type="predicted"/>
<evidence type="ECO:0000313" key="8">
    <source>
        <dbReference type="Proteomes" id="UP000014760"/>
    </source>
</evidence>
<feature type="transmembrane region" description="Helical" evidence="5">
    <location>
        <begin position="51"/>
        <end position="70"/>
    </location>
</feature>
<gene>
    <name evidence="6" type="ORF">CAPTEDRAFT_108865</name>
</gene>
<keyword evidence="3 5" id="KW-1133">Transmembrane helix</keyword>
<protein>
    <recommendedName>
        <fullName evidence="9">Major facilitator superfamily (MFS) profile domain-containing protein</fullName>
    </recommendedName>
</protein>
<reference evidence="8" key="1">
    <citation type="submission" date="2012-12" db="EMBL/GenBank/DDBJ databases">
        <authorList>
            <person name="Hellsten U."/>
            <person name="Grimwood J."/>
            <person name="Chapman J.A."/>
            <person name="Shapiro H."/>
            <person name="Aerts A."/>
            <person name="Otillar R.P."/>
            <person name="Terry A.Y."/>
            <person name="Boore J.L."/>
            <person name="Simakov O."/>
            <person name="Marletaz F."/>
            <person name="Cho S.-J."/>
            <person name="Edsinger-Gonzales E."/>
            <person name="Havlak P."/>
            <person name="Kuo D.-H."/>
            <person name="Larsson T."/>
            <person name="Lv J."/>
            <person name="Arendt D."/>
            <person name="Savage R."/>
            <person name="Osoegawa K."/>
            <person name="de Jong P."/>
            <person name="Lindberg D.R."/>
            <person name="Seaver E.C."/>
            <person name="Weisblat D.A."/>
            <person name="Putnam N.H."/>
            <person name="Grigoriev I.V."/>
            <person name="Rokhsar D.S."/>
        </authorList>
    </citation>
    <scope>NUCLEOTIDE SEQUENCE</scope>
    <source>
        <strain evidence="8">I ESC-2004</strain>
    </source>
</reference>
<dbReference type="HOGENOM" id="CLU_001265_34_1_1"/>
<dbReference type="Pfam" id="PF00083">
    <property type="entry name" value="Sugar_tr"/>
    <property type="match status" value="1"/>
</dbReference>
<dbReference type="SUPFAM" id="SSF103473">
    <property type="entry name" value="MFS general substrate transporter"/>
    <property type="match status" value="1"/>
</dbReference>
<evidence type="ECO:0000313" key="7">
    <source>
        <dbReference type="EnsemblMetazoa" id="CapteP108865"/>
    </source>
</evidence>
<name>R7V2I9_CAPTE</name>
<dbReference type="InterPro" id="IPR036259">
    <property type="entry name" value="MFS_trans_sf"/>
</dbReference>
<dbReference type="OMA" id="MNTENIG"/>
<evidence type="ECO:0000256" key="5">
    <source>
        <dbReference type="SAM" id="Phobius"/>
    </source>
</evidence>
<keyword evidence="8" id="KW-1185">Reference proteome</keyword>
<dbReference type="Gene3D" id="1.20.1250.20">
    <property type="entry name" value="MFS general substrate transporter like domains"/>
    <property type="match status" value="1"/>
</dbReference>
<accession>R7V2I9</accession>
<dbReference type="GO" id="GO:0016020">
    <property type="term" value="C:membrane"/>
    <property type="evidence" value="ECO:0007669"/>
    <property type="project" value="UniProtKB-SubCell"/>
</dbReference>
<evidence type="ECO:0000256" key="4">
    <source>
        <dbReference type="ARBA" id="ARBA00023136"/>
    </source>
</evidence>
<reference evidence="6 8" key="2">
    <citation type="journal article" date="2013" name="Nature">
        <title>Insights into bilaterian evolution from three spiralian genomes.</title>
        <authorList>
            <person name="Simakov O."/>
            <person name="Marletaz F."/>
            <person name="Cho S.J."/>
            <person name="Edsinger-Gonzales E."/>
            <person name="Havlak P."/>
            <person name="Hellsten U."/>
            <person name="Kuo D.H."/>
            <person name="Larsson T."/>
            <person name="Lv J."/>
            <person name="Arendt D."/>
            <person name="Savage R."/>
            <person name="Osoegawa K."/>
            <person name="de Jong P."/>
            <person name="Grimwood J."/>
            <person name="Chapman J.A."/>
            <person name="Shapiro H."/>
            <person name="Aerts A."/>
            <person name="Otillar R.P."/>
            <person name="Terry A.Y."/>
            <person name="Boore J.L."/>
            <person name="Grigoriev I.V."/>
            <person name="Lindberg D.R."/>
            <person name="Seaver E.C."/>
            <person name="Weisblat D.A."/>
            <person name="Putnam N.H."/>
            <person name="Rokhsar D.S."/>
        </authorList>
    </citation>
    <scope>NUCLEOTIDE SEQUENCE</scope>
    <source>
        <strain evidence="6 8">I ESC-2004</strain>
    </source>
</reference>
<dbReference type="STRING" id="283909.R7V2I9"/>
<evidence type="ECO:0000256" key="1">
    <source>
        <dbReference type="ARBA" id="ARBA00004141"/>
    </source>
</evidence>
<reference evidence="7" key="3">
    <citation type="submission" date="2015-06" db="UniProtKB">
        <authorList>
            <consortium name="EnsemblMetazoa"/>
        </authorList>
    </citation>
    <scope>IDENTIFICATION</scope>
</reference>
<keyword evidence="4 5" id="KW-0472">Membrane</keyword>
<dbReference type="AlphaFoldDB" id="R7V2I9"/>
<sequence>RALNTMVYYGLSYNTPNLDGDMYLNFFIGQLVEIPSVAATMYLIYKVGRRWPLCLFHVFGGIVCIASPFVPAKTSGGMDLTWVSVTLAMLGKFAINASFTIIFMYGPEIYPTVLRNTGSGIGSFSGRFGGIIYPYINYLSKLNTPIAKKLPLVVFGIISVVGGFLALPLPETRHNPLPETIEDVENYTEFCKRAKLQQLNGNVMEMNAAGEPEKGTHV</sequence>